<dbReference type="InterPro" id="IPR018461">
    <property type="entry name" value="Na/H_Antiport_NhaC-like_C"/>
</dbReference>
<comment type="subcellular location">
    <subcellularLocation>
        <location evidence="1">Cell membrane</location>
        <topology evidence="1">Multi-pass membrane protein</topology>
    </subcellularLocation>
</comment>
<keyword evidence="5 6" id="KW-0472">Membrane</keyword>
<evidence type="ECO:0000313" key="9">
    <source>
        <dbReference type="Proteomes" id="UP000075737"/>
    </source>
</evidence>
<sequence>MVEHYGFLSVLPPLIAIFLAIITKEVLVSLTAGIFVGTLILSNGNLFQAFISAFDIAFEKVGDASWNARTLLYVFFLGGVLGLATRSGGAKAFADFIANKIKSRKSAQTMTLAAGLFIFFDDYFNCLTVGSVLKPVTDKFRVSREKLSFITDATAAPVCILAPISTWVAYIIGLLSEQFQNLKLNNNAFVEFVKTIPVNFYSWLMLLMIVVIIFTKLEYGPMAKAEIRTIKTGKLYNPDRLPPPGLDTGEKKVSEKGKGIDMIFPIAALIIIVFLFMLYTGGYFEGGKSVGAALQSSDSVTALVYGSFLTLAVTVLFYKIRGVLNILEAMDAVVEGMKSMMVGNTILVLAWIIGGVTSKLGTGAYVSEVVKASMPLWLIPFSVFIVSCIMAFATGTSWGTFAVMVPLVVPVAVSTNISLTMVLAALFSGAIFGDHCSPLSDTTILSSTGAGCPHIDHVNTQLPYALTAASCAGLGFLLFGITKNPVISFIAALAAMVILMFVMGKVNAKQIEEIEKYILEMEAGKINE</sequence>
<feature type="transmembrane region" description="Helical" evidence="6">
    <location>
        <begin position="407"/>
        <end position="432"/>
    </location>
</feature>
<evidence type="ECO:0000259" key="7">
    <source>
        <dbReference type="Pfam" id="PF03553"/>
    </source>
</evidence>
<feature type="transmembrane region" description="Helical" evidence="6">
    <location>
        <begin position="377"/>
        <end position="395"/>
    </location>
</feature>
<dbReference type="AlphaFoldDB" id="A0A162N0J0"/>
<keyword evidence="3 6" id="KW-0812">Transmembrane</keyword>
<feature type="transmembrane region" description="Helical" evidence="6">
    <location>
        <begin position="486"/>
        <end position="504"/>
    </location>
</feature>
<feature type="transmembrane region" description="Helical" evidence="6">
    <location>
        <begin position="299"/>
        <end position="318"/>
    </location>
</feature>
<dbReference type="PANTHER" id="PTHR43478">
    <property type="entry name" value="NA+/H+ ANTIPORTER-RELATED"/>
    <property type="match status" value="1"/>
</dbReference>
<feature type="transmembrane region" description="Helical" evidence="6">
    <location>
        <begin position="260"/>
        <end position="279"/>
    </location>
</feature>
<feature type="transmembrane region" description="Helical" evidence="6">
    <location>
        <begin position="71"/>
        <end position="94"/>
    </location>
</feature>
<evidence type="ECO:0000256" key="6">
    <source>
        <dbReference type="SAM" id="Phobius"/>
    </source>
</evidence>
<feature type="transmembrane region" description="Helical" evidence="6">
    <location>
        <begin position="192"/>
        <end position="214"/>
    </location>
</feature>
<evidence type="ECO:0000256" key="3">
    <source>
        <dbReference type="ARBA" id="ARBA00022692"/>
    </source>
</evidence>
<reference evidence="8 9" key="1">
    <citation type="submission" date="2015-12" db="EMBL/GenBank/DDBJ databases">
        <title>Draft genome of Thermovenabulum gondwanense isolated from a red thermophilic microbial mat colonisisng an outflow channel of a bore well.</title>
        <authorList>
            <person name="Patel B.K."/>
        </authorList>
    </citation>
    <scope>NUCLEOTIDE SEQUENCE [LARGE SCALE GENOMIC DNA]</scope>
    <source>
        <strain evidence="8 9">R270</strain>
    </source>
</reference>
<dbReference type="STRING" id="520767.ATZ99_01440"/>
<feature type="transmembrane region" description="Helical" evidence="6">
    <location>
        <begin position="462"/>
        <end position="479"/>
    </location>
</feature>
<dbReference type="PANTHER" id="PTHR43478:SF1">
    <property type="entry name" value="NA+_H+ ANTIPORTER NHAC-LIKE C-TERMINAL DOMAIN-CONTAINING PROTEIN"/>
    <property type="match status" value="1"/>
</dbReference>
<evidence type="ECO:0000256" key="2">
    <source>
        <dbReference type="ARBA" id="ARBA00022475"/>
    </source>
</evidence>
<feature type="domain" description="Na+/H+ antiporter NhaC-like C-terminal" evidence="7">
    <location>
        <begin position="158"/>
        <end position="481"/>
    </location>
</feature>
<feature type="transmembrane region" description="Helical" evidence="6">
    <location>
        <begin position="30"/>
        <end position="51"/>
    </location>
</feature>
<keyword evidence="2" id="KW-1003">Cell membrane</keyword>
<dbReference type="Proteomes" id="UP000075737">
    <property type="component" value="Unassembled WGS sequence"/>
</dbReference>
<accession>A0A162N0J0</accession>
<dbReference type="EMBL" id="LOHZ01000015">
    <property type="protein sequence ID" value="KYO68635.1"/>
    <property type="molecule type" value="Genomic_DNA"/>
</dbReference>
<gene>
    <name evidence="8" type="primary">mleN_2</name>
    <name evidence="8" type="ORF">ATZ99_01440</name>
</gene>
<keyword evidence="9" id="KW-1185">Reference proteome</keyword>
<evidence type="ECO:0000256" key="4">
    <source>
        <dbReference type="ARBA" id="ARBA00022989"/>
    </source>
</evidence>
<feature type="transmembrane region" description="Helical" evidence="6">
    <location>
        <begin position="149"/>
        <end position="172"/>
    </location>
</feature>
<feature type="transmembrane region" description="Helical" evidence="6">
    <location>
        <begin position="6"/>
        <end position="23"/>
    </location>
</feature>
<dbReference type="PATRIC" id="fig|520767.4.peg.151"/>
<proteinExistence type="predicted"/>
<organism evidence="8 9">
    <name type="scientific">Thermovenabulum gondwanense</name>
    <dbReference type="NCBI Taxonomy" id="520767"/>
    <lineage>
        <taxon>Bacteria</taxon>
        <taxon>Bacillati</taxon>
        <taxon>Bacillota</taxon>
        <taxon>Clostridia</taxon>
        <taxon>Thermosediminibacterales</taxon>
        <taxon>Thermosediminibacteraceae</taxon>
        <taxon>Thermovenabulum</taxon>
    </lineage>
</organism>
<name>A0A162N0J0_9FIRM</name>
<comment type="caution">
    <text evidence="8">The sequence shown here is derived from an EMBL/GenBank/DDBJ whole genome shotgun (WGS) entry which is preliminary data.</text>
</comment>
<dbReference type="Pfam" id="PF03553">
    <property type="entry name" value="Na_H_antiporter"/>
    <property type="match status" value="1"/>
</dbReference>
<evidence type="ECO:0000256" key="1">
    <source>
        <dbReference type="ARBA" id="ARBA00004651"/>
    </source>
</evidence>
<evidence type="ECO:0000256" key="5">
    <source>
        <dbReference type="ARBA" id="ARBA00023136"/>
    </source>
</evidence>
<evidence type="ECO:0000313" key="8">
    <source>
        <dbReference type="EMBL" id="KYO68635.1"/>
    </source>
</evidence>
<protein>
    <submittedName>
        <fullName evidence="8">Malate-2H(+)/Na(+)-lactate antiporter</fullName>
    </submittedName>
</protein>
<dbReference type="GO" id="GO:0005886">
    <property type="term" value="C:plasma membrane"/>
    <property type="evidence" value="ECO:0007669"/>
    <property type="project" value="UniProtKB-SubCell"/>
</dbReference>
<keyword evidence="4 6" id="KW-1133">Transmembrane helix</keyword>
<feature type="transmembrane region" description="Helical" evidence="6">
    <location>
        <begin position="339"/>
        <end position="357"/>
    </location>
</feature>